<feature type="transmembrane region" description="Helical" evidence="1">
    <location>
        <begin position="147"/>
        <end position="165"/>
    </location>
</feature>
<evidence type="ECO:0000313" key="3">
    <source>
        <dbReference type="Proteomes" id="UP001595925"/>
    </source>
</evidence>
<keyword evidence="1" id="KW-0812">Transmembrane</keyword>
<feature type="transmembrane region" description="Helical" evidence="1">
    <location>
        <begin position="108"/>
        <end position="135"/>
    </location>
</feature>
<feature type="transmembrane region" description="Helical" evidence="1">
    <location>
        <begin position="6"/>
        <end position="25"/>
    </location>
</feature>
<evidence type="ECO:0000313" key="2">
    <source>
        <dbReference type="EMBL" id="MFC4989819.1"/>
    </source>
</evidence>
<dbReference type="RefSeq" id="WP_224828629.1">
    <property type="nucleotide sequence ID" value="NZ_JAIVEF010000008.1"/>
</dbReference>
<dbReference type="InterPro" id="IPR021315">
    <property type="entry name" value="Gap/Sap"/>
</dbReference>
<feature type="transmembrane region" description="Helical" evidence="1">
    <location>
        <begin position="185"/>
        <end position="204"/>
    </location>
</feature>
<feature type="transmembrane region" description="Helical" evidence="1">
    <location>
        <begin position="69"/>
        <end position="87"/>
    </location>
</feature>
<evidence type="ECO:0000256" key="1">
    <source>
        <dbReference type="SAM" id="Phobius"/>
    </source>
</evidence>
<reference evidence="2 3" key="1">
    <citation type="journal article" date="2019" name="Int. J. Syst. Evol. Microbiol.">
        <title>The Global Catalogue of Microorganisms (GCM) 10K type strain sequencing project: providing services to taxonomists for standard genome sequencing and annotation.</title>
        <authorList>
            <consortium name="The Broad Institute Genomics Platform"/>
            <consortium name="The Broad Institute Genome Sequencing Center for Infectious Disease"/>
            <person name="Wu L."/>
            <person name="Ma J."/>
        </authorList>
    </citation>
    <scope>NUCLEOTIDE SEQUENCE [LARGE SCALE GENOMIC DNA]</scope>
    <source>
        <strain evidence="2 3">CGMCC 1.15824</strain>
    </source>
</reference>
<keyword evidence="1" id="KW-0472">Membrane</keyword>
<dbReference type="Pfam" id="PF11139">
    <property type="entry name" value="SfLAP"/>
    <property type="match status" value="1"/>
</dbReference>
<name>A0ABD5QJN4_9EURY</name>
<protein>
    <submittedName>
        <fullName evidence="2">GAP family protein</fullName>
    </submittedName>
</protein>
<keyword evidence="3" id="KW-1185">Reference proteome</keyword>
<sequence length="205" mass="22044">MSWLEILPLVFVMVAGPQILTPIFLATTEHWRANSAAYVAGASLSITLVVTLAYVFGVGAVGQGASNTTLSAIILGVLLLAMGHTYRTRNESEPPRWMGKLGAATPRFSFRLGFLLLGFFPTDVLTSAAVGSYLAANDAPWADAVPFVLLTLFVLALPSLVLVGFGERAESFLPKARDWMNENSWIVNEVVIVFFIGLALNNLLG</sequence>
<gene>
    <name evidence="2" type="ORF">ACFPFO_19050</name>
</gene>
<proteinExistence type="predicted"/>
<dbReference type="AlphaFoldDB" id="A0ABD5QJN4"/>
<dbReference type="EMBL" id="JBHSJG010000055">
    <property type="protein sequence ID" value="MFC4989819.1"/>
    <property type="molecule type" value="Genomic_DNA"/>
</dbReference>
<comment type="caution">
    <text evidence="2">The sequence shown here is derived from an EMBL/GenBank/DDBJ whole genome shotgun (WGS) entry which is preliminary data.</text>
</comment>
<keyword evidence="1" id="KW-1133">Transmembrane helix</keyword>
<accession>A0ABD5QJN4</accession>
<dbReference type="Proteomes" id="UP001595925">
    <property type="component" value="Unassembled WGS sequence"/>
</dbReference>
<feature type="transmembrane region" description="Helical" evidence="1">
    <location>
        <begin position="37"/>
        <end position="57"/>
    </location>
</feature>
<organism evidence="2 3">
    <name type="scientific">Saliphagus infecundisoli</name>
    <dbReference type="NCBI Taxonomy" id="1849069"/>
    <lineage>
        <taxon>Archaea</taxon>
        <taxon>Methanobacteriati</taxon>
        <taxon>Methanobacteriota</taxon>
        <taxon>Stenosarchaea group</taxon>
        <taxon>Halobacteria</taxon>
        <taxon>Halobacteriales</taxon>
        <taxon>Natrialbaceae</taxon>
        <taxon>Saliphagus</taxon>
    </lineage>
</organism>